<dbReference type="Gene3D" id="1.20.90.10">
    <property type="entry name" value="Phospholipase A2 domain"/>
    <property type="match status" value="1"/>
</dbReference>
<feature type="compositionally biased region" description="Acidic residues" evidence="1">
    <location>
        <begin position="43"/>
        <end position="54"/>
    </location>
</feature>
<accession>A0AAV2MRV3</accession>
<organism evidence="3 4">
    <name type="scientific">Knipowitschia caucasica</name>
    <name type="common">Caucasian dwarf goby</name>
    <name type="synonym">Pomatoschistus caucasicus</name>
    <dbReference type="NCBI Taxonomy" id="637954"/>
    <lineage>
        <taxon>Eukaryota</taxon>
        <taxon>Metazoa</taxon>
        <taxon>Chordata</taxon>
        <taxon>Craniata</taxon>
        <taxon>Vertebrata</taxon>
        <taxon>Euteleostomi</taxon>
        <taxon>Actinopterygii</taxon>
        <taxon>Neopterygii</taxon>
        <taxon>Teleostei</taxon>
        <taxon>Neoteleostei</taxon>
        <taxon>Acanthomorphata</taxon>
        <taxon>Gobiaria</taxon>
        <taxon>Gobiiformes</taxon>
        <taxon>Gobioidei</taxon>
        <taxon>Gobiidae</taxon>
        <taxon>Gobiinae</taxon>
        <taxon>Knipowitschia</taxon>
    </lineage>
</organism>
<dbReference type="AlphaFoldDB" id="A0AAV2MRV3"/>
<evidence type="ECO:0000313" key="4">
    <source>
        <dbReference type="Proteomes" id="UP001497482"/>
    </source>
</evidence>
<dbReference type="InterPro" id="IPR016090">
    <property type="entry name" value="PLA2-like_dom"/>
</dbReference>
<dbReference type="GO" id="GO:0050482">
    <property type="term" value="P:arachidonate secretion"/>
    <property type="evidence" value="ECO:0007669"/>
    <property type="project" value="InterPro"/>
</dbReference>
<proteinExistence type="predicted"/>
<sequence>MRQLVQQSLINGSIAGETGLYSSEQRLPPAAERRQPPVRQPPPEDEEEANDYDSDEARMFEKADLCCREHDHCQHVIPAFTVNYGVFNPNFFTVSHCDCDRRFQQCLMDVNDTISSMVLYSFRMLKVPCIELKLQKRCTKINWWGM</sequence>
<protein>
    <recommendedName>
        <fullName evidence="2">Phospholipase A2-like central domain-containing protein</fullName>
    </recommendedName>
</protein>
<gene>
    <name evidence="3" type="ORF">KC01_LOCUS41980</name>
</gene>
<dbReference type="InterPro" id="IPR036444">
    <property type="entry name" value="PLipase_A2_dom_sf"/>
</dbReference>
<feature type="domain" description="Phospholipase A2-like central" evidence="2">
    <location>
        <begin position="54"/>
        <end position="132"/>
    </location>
</feature>
<dbReference type="Pfam" id="PF05826">
    <property type="entry name" value="Phospholip_A2_2"/>
    <property type="match status" value="1"/>
</dbReference>
<keyword evidence="4" id="KW-1185">Reference proteome</keyword>
<dbReference type="EMBL" id="OZ035831">
    <property type="protein sequence ID" value="CAL1616163.1"/>
    <property type="molecule type" value="Genomic_DNA"/>
</dbReference>
<name>A0AAV2MRV3_KNICA</name>
<dbReference type="Proteomes" id="UP001497482">
    <property type="component" value="Chromosome 9"/>
</dbReference>
<dbReference type="GO" id="GO:0006644">
    <property type="term" value="P:phospholipid metabolic process"/>
    <property type="evidence" value="ECO:0007669"/>
    <property type="project" value="InterPro"/>
</dbReference>
<evidence type="ECO:0000313" key="3">
    <source>
        <dbReference type="EMBL" id="CAL1616163.1"/>
    </source>
</evidence>
<dbReference type="GO" id="GO:0004623">
    <property type="term" value="F:phospholipase A2 activity"/>
    <property type="evidence" value="ECO:0007669"/>
    <property type="project" value="InterPro"/>
</dbReference>
<dbReference type="SUPFAM" id="SSF48619">
    <property type="entry name" value="Phospholipase A2, PLA2"/>
    <property type="match status" value="1"/>
</dbReference>
<evidence type="ECO:0000259" key="2">
    <source>
        <dbReference type="Pfam" id="PF05826"/>
    </source>
</evidence>
<reference evidence="3 4" key="1">
    <citation type="submission" date="2024-04" db="EMBL/GenBank/DDBJ databases">
        <authorList>
            <person name="Waldvogel A.-M."/>
            <person name="Schoenle A."/>
        </authorList>
    </citation>
    <scope>NUCLEOTIDE SEQUENCE [LARGE SCALE GENOMIC DNA]</scope>
</reference>
<feature type="region of interest" description="Disordered" evidence="1">
    <location>
        <begin position="16"/>
        <end position="54"/>
    </location>
</feature>
<evidence type="ECO:0000256" key="1">
    <source>
        <dbReference type="SAM" id="MobiDB-lite"/>
    </source>
</evidence>
<dbReference type="PANTHER" id="PTHR12253">
    <property type="entry name" value="RH14732P"/>
    <property type="match status" value="1"/>
</dbReference>